<dbReference type="NCBIfam" id="TIGR02357">
    <property type="entry name" value="ECF_ThiT_YuaJ"/>
    <property type="match status" value="1"/>
</dbReference>
<gene>
    <name evidence="2" type="primary">thiT</name>
    <name evidence="2" type="ORF">E4663_09170</name>
</gene>
<feature type="transmembrane region" description="Helical" evidence="1">
    <location>
        <begin position="7"/>
        <end position="26"/>
    </location>
</feature>
<evidence type="ECO:0000313" key="3">
    <source>
        <dbReference type="Proteomes" id="UP000297982"/>
    </source>
</evidence>
<dbReference type="Gene3D" id="1.10.1760.20">
    <property type="match status" value="1"/>
</dbReference>
<dbReference type="EMBL" id="SRJC01000001">
    <property type="protein sequence ID" value="TGB05145.1"/>
    <property type="molecule type" value="Genomic_DNA"/>
</dbReference>
<feature type="transmembrane region" description="Helical" evidence="1">
    <location>
        <begin position="32"/>
        <end position="51"/>
    </location>
</feature>
<sequence>MFHRRILFLVEVAIFAALALLLDVIPFLSFKVWAQGGSVSFSMVPVFLMAFRWGMKGGMTTGLLFGLYQIFAGAYIVTIMQTLLDYFIAFAAIGVSGIVSGPVQQAISAHRKKGWILWMTLGCFIGSVLRFAAHFLAGLIFYGSLAPPGQPVWLYSLVYNGGYMLPAFLLSTLVMILLLSKRPKLLLS</sequence>
<feature type="transmembrane region" description="Helical" evidence="1">
    <location>
        <begin position="63"/>
        <end position="80"/>
    </location>
</feature>
<proteinExistence type="predicted"/>
<dbReference type="GO" id="GO:0005886">
    <property type="term" value="C:plasma membrane"/>
    <property type="evidence" value="ECO:0007669"/>
    <property type="project" value="InterPro"/>
</dbReference>
<dbReference type="STRING" id="192814.GCA_900166575_02176"/>
<name>A0A4Z0H8F6_9BACI</name>
<accession>A0A4Z0H8F6</accession>
<keyword evidence="1" id="KW-0472">Membrane</keyword>
<evidence type="ECO:0000256" key="1">
    <source>
        <dbReference type="SAM" id="Phobius"/>
    </source>
</evidence>
<comment type="caution">
    <text evidence="2">The sequence shown here is derived from an EMBL/GenBank/DDBJ whole genome shotgun (WGS) entry which is preliminary data.</text>
</comment>
<organism evidence="2 3">
    <name type="scientific">Halobacillus salinus</name>
    <dbReference type="NCBI Taxonomy" id="192814"/>
    <lineage>
        <taxon>Bacteria</taxon>
        <taxon>Bacillati</taxon>
        <taxon>Bacillota</taxon>
        <taxon>Bacilli</taxon>
        <taxon>Bacillales</taxon>
        <taxon>Bacillaceae</taxon>
        <taxon>Halobacillus</taxon>
    </lineage>
</organism>
<dbReference type="Pfam" id="PF09515">
    <property type="entry name" value="Thia_YuaJ"/>
    <property type="match status" value="1"/>
</dbReference>
<feature type="transmembrane region" description="Helical" evidence="1">
    <location>
        <begin position="86"/>
        <end position="103"/>
    </location>
</feature>
<dbReference type="AlphaFoldDB" id="A0A4Z0H8F6"/>
<protein>
    <submittedName>
        <fullName evidence="2">Energy-coupled thiamine transporter ThiT</fullName>
    </submittedName>
</protein>
<feature type="transmembrane region" description="Helical" evidence="1">
    <location>
        <begin position="162"/>
        <end position="180"/>
    </location>
</feature>
<dbReference type="Proteomes" id="UP000297982">
    <property type="component" value="Unassembled WGS sequence"/>
</dbReference>
<evidence type="ECO:0000313" key="2">
    <source>
        <dbReference type="EMBL" id="TGB05145.1"/>
    </source>
</evidence>
<dbReference type="GO" id="GO:0015234">
    <property type="term" value="F:thiamine transmembrane transporter activity"/>
    <property type="evidence" value="ECO:0007669"/>
    <property type="project" value="InterPro"/>
</dbReference>
<keyword evidence="1" id="KW-0812">Transmembrane</keyword>
<keyword evidence="1" id="KW-1133">Transmembrane helix</keyword>
<dbReference type="OrthoDB" id="9795813at2"/>
<dbReference type="InterPro" id="IPR012651">
    <property type="entry name" value="Thia_Transptr_ThiT"/>
</dbReference>
<reference evidence="2 3" key="1">
    <citation type="journal article" date="2003" name="Int. J. Syst. Evol. Microbiol.">
        <title>Halobacillus salinus sp. nov., isolated from a salt lake on the coast of the East Sea in Korea.</title>
        <authorList>
            <person name="Yoon J.H."/>
            <person name="Kang K.H."/>
            <person name="Park Y.H."/>
        </authorList>
    </citation>
    <scope>NUCLEOTIDE SEQUENCE [LARGE SCALE GENOMIC DNA]</scope>
    <source>
        <strain evidence="2 3">HSL-3</strain>
    </source>
</reference>
<dbReference type="RefSeq" id="WP_079480517.1">
    <property type="nucleotide sequence ID" value="NZ_FVYZ01000004.1"/>
</dbReference>
<keyword evidence="3" id="KW-1185">Reference proteome</keyword>
<feature type="transmembrane region" description="Helical" evidence="1">
    <location>
        <begin position="115"/>
        <end position="142"/>
    </location>
</feature>